<accession>A0A085AB17</accession>
<dbReference type="RefSeq" id="WP_038155852.1">
    <property type="nucleotide sequence ID" value="NZ_JMTB01000062.1"/>
</dbReference>
<dbReference type="AlphaFoldDB" id="A0A085AB17"/>
<keyword evidence="2" id="KW-1185">Reference proteome</keyword>
<gene>
    <name evidence="1" type="ORF">GTGU_01792</name>
</gene>
<protein>
    <submittedName>
        <fullName evidence="1">Uncharacterized protein</fullName>
    </submittedName>
</protein>
<name>A0A085AB17_9ENTR</name>
<evidence type="ECO:0000313" key="2">
    <source>
        <dbReference type="Proteomes" id="UP000028630"/>
    </source>
</evidence>
<organism evidence="1 2">
    <name type="scientific">Trabulsiella guamensis ATCC 49490</name>
    <dbReference type="NCBI Taxonomy" id="1005994"/>
    <lineage>
        <taxon>Bacteria</taxon>
        <taxon>Pseudomonadati</taxon>
        <taxon>Pseudomonadota</taxon>
        <taxon>Gammaproteobacteria</taxon>
        <taxon>Enterobacterales</taxon>
        <taxon>Enterobacteriaceae</taxon>
        <taxon>Trabulsiella</taxon>
    </lineage>
</organism>
<evidence type="ECO:0000313" key="1">
    <source>
        <dbReference type="EMBL" id="KFC07412.1"/>
    </source>
</evidence>
<proteinExistence type="predicted"/>
<dbReference type="Proteomes" id="UP000028630">
    <property type="component" value="Unassembled WGS sequence"/>
</dbReference>
<dbReference type="OrthoDB" id="6623042at2"/>
<reference evidence="2" key="1">
    <citation type="submission" date="2014-05" db="EMBL/GenBank/DDBJ databases">
        <title>ATOL: Assembling a taxonomically balanced genome-scale reconstruction of the evolutionary history of the Enterobacteriaceae.</title>
        <authorList>
            <person name="Plunkett G. III"/>
            <person name="Neeno-Eckwall E.C."/>
            <person name="Glasner J.D."/>
            <person name="Perna N.T."/>
        </authorList>
    </citation>
    <scope>NUCLEOTIDE SEQUENCE [LARGE SCALE GENOMIC DNA]</scope>
    <source>
        <strain evidence="2">ATCC 49490</strain>
    </source>
</reference>
<sequence length="139" mass="15632">MKTPLDMLQHIVAQISEGNTLLEMIYKNTEEMNEETDCGLACLIRSFDKTRETAYAYIEELAKNEKAVQPPRGNSDNIADDVFYATVSAAKLRELAHVYNESYFSGKDSDDADCLMASLIFDNAIKVHDLLKSIEVKLC</sequence>
<dbReference type="EMBL" id="JMTB01000062">
    <property type="protein sequence ID" value="KFC07412.1"/>
    <property type="molecule type" value="Genomic_DNA"/>
</dbReference>
<comment type="caution">
    <text evidence="1">The sequence shown here is derived from an EMBL/GenBank/DDBJ whole genome shotgun (WGS) entry which is preliminary data.</text>
</comment>